<keyword evidence="2" id="KW-0812">Transmembrane</keyword>
<reference evidence="3" key="1">
    <citation type="submission" date="2023-10" db="EMBL/GenBank/DDBJ databases">
        <title>Genome assembly of Pristionchus species.</title>
        <authorList>
            <person name="Yoshida K."/>
            <person name="Sommer R.J."/>
        </authorList>
    </citation>
    <scope>NUCLEOTIDE SEQUENCE</scope>
    <source>
        <strain evidence="3">RS0144</strain>
    </source>
</reference>
<keyword evidence="2" id="KW-1133">Transmembrane helix</keyword>
<feature type="non-terminal residue" evidence="3">
    <location>
        <position position="1"/>
    </location>
</feature>
<accession>A0AAV5TN89</accession>
<comment type="caution">
    <text evidence="3">The sequence shown here is derived from an EMBL/GenBank/DDBJ whole genome shotgun (WGS) entry which is preliminary data.</text>
</comment>
<evidence type="ECO:0000256" key="2">
    <source>
        <dbReference type="SAM" id="Phobius"/>
    </source>
</evidence>
<dbReference type="EMBL" id="BTSX01000004">
    <property type="protein sequence ID" value="GMS95776.1"/>
    <property type="molecule type" value="Genomic_DNA"/>
</dbReference>
<feature type="transmembrane region" description="Helical" evidence="2">
    <location>
        <begin position="152"/>
        <end position="171"/>
    </location>
</feature>
<dbReference type="InterPro" id="IPR037660">
    <property type="entry name" value="CCDC51"/>
</dbReference>
<dbReference type="PANTHER" id="PTHR28624">
    <property type="entry name" value="COILED-COIL DOMAIN-CONTAINING PROTEIN 51"/>
    <property type="match status" value="1"/>
</dbReference>
<sequence>LLYSSLRLQSTHLSPSPSSSLSSPISSHIKSWVDAYEDFIGVGAVKEAQEQVMKWEERLSDAQLLRRDKQAELKNIQGRLKEIHFDLDRTSRGEDKYLELLTEEHATIKRERTLLETFESYESAEREAFHQLSIRVRESHEKERERVEKTKWWGVSASLIGALLGIAGSSIGNSLRMKKIKDYCPHLKMISRR</sequence>
<keyword evidence="2" id="KW-0472">Membrane</keyword>
<protein>
    <submittedName>
        <fullName evidence="3">Uncharacterized protein</fullName>
    </submittedName>
</protein>
<name>A0AAV5TN89_9BILA</name>
<evidence type="ECO:0000313" key="4">
    <source>
        <dbReference type="Proteomes" id="UP001432027"/>
    </source>
</evidence>
<dbReference type="AlphaFoldDB" id="A0AAV5TN89"/>
<keyword evidence="1" id="KW-0175">Coiled coil</keyword>
<dbReference type="PANTHER" id="PTHR28624:SF1">
    <property type="entry name" value="MITOCHONDRIAL POTASSIUM CHANNEL"/>
    <property type="match status" value="1"/>
</dbReference>
<organism evidence="3 4">
    <name type="scientific">Pristionchus entomophagus</name>
    <dbReference type="NCBI Taxonomy" id="358040"/>
    <lineage>
        <taxon>Eukaryota</taxon>
        <taxon>Metazoa</taxon>
        <taxon>Ecdysozoa</taxon>
        <taxon>Nematoda</taxon>
        <taxon>Chromadorea</taxon>
        <taxon>Rhabditida</taxon>
        <taxon>Rhabditina</taxon>
        <taxon>Diplogasteromorpha</taxon>
        <taxon>Diplogasteroidea</taxon>
        <taxon>Neodiplogasteridae</taxon>
        <taxon>Pristionchus</taxon>
    </lineage>
</organism>
<gene>
    <name evidence="3" type="ORF">PENTCL1PPCAC_17951</name>
</gene>
<feature type="coiled-coil region" evidence="1">
    <location>
        <begin position="45"/>
        <end position="72"/>
    </location>
</feature>
<evidence type="ECO:0000313" key="3">
    <source>
        <dbReference type="EMBL" id="GMS95776.1"/>
    </source>
</evidence>
<proteinExistence type="predicted"/>
<evidence type="ECO:0000256" key="1">
    <source>
        <dbReference type="SAM" id="Coils"/>
    </source>
</evidence>
<keyword evidence="4" id="KW-1185">Reference proteome</keyword>
<dbReference type="Proteomes" id="UP001432027">
    <property type="component" value="Unassembled WGS sequence"/>
</dbReference>